<dbReference type="CDD" id="cd09110">
    <property type="entry name" value="PLDc_CLS_1"/>
    <property type="match status" value="1"/>
</dbReference>
<feature type="domain" description="PLD phosphodiesterase" evidence="9">
    <location>
        <begin position="133"/>
        <end position="160"/>
    </location>
</feature>
<dbReference type="CDD" id="cd09112">
    <property type="entry name" value="PLDc_CLS_2"/>
    <property type="match status" value="1"/>
</dbReference>
<proteinExistence type="predicted"/>
<evidence type="ECO:0000256" key="3">
    <source>
        <dbReference type="ARBA" id="ARBA00022679"/>
    </source>
</evidence>
<keyword evidence="4" id="KW-0812">Transmembrane</keyword>
<gene>
    <name evidence="10" type="primary">cls</name>
    <name evidence="10" type="ORF">ACFOY7_07100</name>
</gene>
<dbReference type="Gene3D" id="3.30.870.10">
    <property type="entry name" value="Endonuclease Chain A"/>
    <property type="match status" value="2"/>
</dbReference>
<dbReference type="PROSITE" id="PS50035">
    <property type="entry name" value="PLD"/>
    <property type="match status" value="2"/>
</dbReference>
<dbReference type="InterPro" id="IPR025202">
    <property type="entry name" value="PLD-like_dom"/>
</dbReference>
<accession>A0ABV8WUU9</accession>
<evidence type="ECO:0000313" key="11">
    <source>
        <dbReference type="Proteomes" id="UP001595882"/>
    </source>
</evidence>
<comment type="caution">
    <text evidence="10">The sequence shown here is derived from an EMBL/GenBank/DDBJ whole genome shotgun (WGS) entry which is preliminary data.</text>
</comment>
<evidence type="ECO:0000256" key="7">
    <source>
        <dbReference type="ARBA" id="ARBA00023136"/>
    </source>
</evidence>
<sequence>MVYILCLFIIIIILILLDYQLGKKITQSKRCSKEWTTSTDSIDVFGDGQQLFDQMMADILHARKSIDLQFFIVRNDKISNQFYSLLAKKQAEGVKVRLLTDWIGSLRFKRKWVKQQFHFKKANSPKFPLFYHIQQRNHRKIMIIDEEIAYTGGFNLGDEYVGKDLKLGKWRDYHVRLTGDVVDILNHIFAKDWNGSKTVIPKKNTDGDLINVITTEAHFLENHMVNLLNSAKETIEIGSPYFIPTKKVLTAILEARKRGVRVTLLIPEKGDHLLTKAGAMPYLQTVHKCGVKIFLYVDGFFHGKVLFIDKKICDVGTSNFDQRSFLLNQEVNLIIRNDHPLYKEMRRLYEDDMKQSKIFTIYWIKQQPLWMKTLTFFTRFIRPLL</sequence>
<evidence type="ECO:0000256" key="1">
    <source>
        <dbReference type="ARBA" id="ARBA00004236"/>
    </source>
</evidence>
<keyword evidence="6" id="KW-1133">Transmembrane helix</keyword>
<keyword evidence="5" id="KW-0677">Repeat</keyword>
<evidence type="ECO:0000256" key="2">
    <source>
        <dbReference type="ARBA" id="ARBA00022475"/>
    </source>
</evidence>
<evidence type="ECO:0000259" key="9">
    <source>
        <dbReference type="PROSITE" id="PS50035"/>
    </source>
</evidence>
<keyword evidence="2" id="KW-1003">Cell membrane</keyword>
<keyword evidence="3" id="KW-0808">Transferase</keyword>
<name>A0ABV8WUU9_9BACI</name>
<dbReference type="InterPro" id="IPR001736">
    <property type="entry name" value="PLipase_D/transphosphatidylase"/>
</dbReference>
<keyword evidence="7" id="KW-0472">Membrane</keyword>
<dbReference type="EC" id="2.7.8.-" evidence="8"/>
<dbReference type="PIRSF" id="PIRSF000850">
    <property type="entry name" value="Phospholipase_D_PSS"/>
    <property type="match status" value="1"/>
</dbReference>
<dbReference type="SMART" id="SM00155">
    <property type="entry name" value="PLDc"/>
    <property type="match status" value="2"/>
</dbReference>
<dbReference type="PANTHER" id="PTHR21248">
    <property type="entry name" value="CARDIOLIPIN SYNTHASE"/>
    <property type="match status" value="1"/>
</dbReference>
<dbReference type="Proteomes" id="UP001595882">
    <property type="component" value="Unassembled WGS sequence"/>
</dbReference>
<feature type="domain" description="PLD phosphodiesterase" evidence="9">
    <location>
        <begin position="297"/>
        <end position="324"/>
    </location>
</feature>
<evidence type="ECO:0000256" key="8">
    <source>
        <dbReference type="NCBIfam" id="TIGR04265"/>
    </source>
</evidence>
<protein>
    <recommendedName>
        <fullName evidence="8">Cardiolipin synthase</fullName>
        <ecNumber evidence="8">2.7.8.-</ecNumber>
    </recommendedName>
</protein>
<dbReference type="NCBIfam" id="TIGR04265">
    <property type="entry name" value="bac_cardiolipin"/>
    <property type="match status" value="1"/>
</dbReference>
<organism evidence="10 11">
    <name type="scientific">Gracilibacillus xinjiangensis</name>
    <dbReference type="NCBI Taxonomy" id="1193282"/>
    <lineage>
        <taxon>Bacteria</taxon>
        <taxon>Bacillati</taxon>
        <taxon>Bacillota</taxon>
        <taxon>Bacilli</taxon>
        <taxon>Bacillales</taxon>
        <taxon>Bacillaceae</taxon>
        <taxon>Gracilibacillus</taxon>
    </lineage>
</organism>
<dbReference type="InterPro" id="IPR022924">
    <property type="entry name" value="Cardiolipin_synthase"/>
</dbReference>
<comment type="subcellular location">
    <subcellularLocation>
        <location evidence="1">Cell membrane</location>
    </subcellularLocation>
</comment>
<dbReference type="SUPFAM" id="SSF56024">
    <property type="entry name" value="Phospholipase D/nuclease"/>
    <property type="match status" value="2"/>
</dbReference>
<evidence type="ECO:0000256" key="4">
    <source>
        <dbReference type="ARBA" id="ARBA00022692"/>
    </source>
</evidence>
<dbReference type="PANTHER" id="PTHR21248:SF7">
    <property type="entry name" value="MINOR CARDIOLIPIN SYNTHASE CLSB"/>
    <property type="match status" value="1"/>
</dbReference>
<dbReference type="EMBL" id="JBHSDT010000004">
    <property type="protein sequence ID" value="MFC4402838.1"/>
    <property type="molecule type" value="Genomic_DNA"/>
</dbReference>
<dbReference type="RefSeq" id="WP_390250810.1">
    <property type="nucleotide sequence ID" value="NZ_JBHSDT010000004.1"/>
</dbReference>
<evidence type="ECO:0000313" key="10">
    <source>
        <dbReference type="EMBL" id="MFC4402838.1"/>
    </source>
</evidence>
<evidence type="ECO:0000256" key="5">
    <source>
        <dbReference type="ARBA" id="ARBA00022737"/>
    </source>
</evidence>
<keyword evidence="11" id="KW-1185">Reference proteome</keyword>
<evidence type="ECO:0000256" key="6">
    <source>
        <dbReference type="ARBA" id="ARBA00022989"/>
    </source>
</evidence>
<reference evidence="11" key="1">
    <citation type="journal article" date="2019" name="Int. J. Syst. Evol. Microbiol.">
        <title>The Global Catalogue of Microorganisms (GCM) 10K type strain sequencing project: providing services to taxonomists for standard genome sequencing and annotation.</title>
        <authorList>
            <consortium name="The Broad Institute Genomics Platform"/>
            <consortium name="The Broad Institute Genome Sequencing Center for Infectious Disease"/>
            <person name="Wu L."/>
            <person name="Ma J."/>
        </authorList>
    </citation>
    <scope>NUCLEOTIDE SEQUENCE [LARGE SCALE GENOMIC DNA]</scope>
    <source>
        <strain evidence="11">CCUG 37865</strain>
    </source>
</reference>
<dbReference type="Pfam" id="PF13091">
    <property type="entry name" value="PLDc_2"/>
    <property type="match status" value="2"/>
</dbReference>